<dbReference type="EMBL" id="VCKW01000076">
    <property type="protein sequence ID" value="TMR00423.1"/>
    <property type="molecule type" value="Genomic_DNA"/>
</dbReference>
<keyword evidence="3" id="KW-1185">Reference proteome</keyword>
<name>A0A5C4JCG6_9ACTN</name>
<keyword evidence="1" id="KW-0472">Membrane</keyword>
<dbReference type="Proteomes" id="UP000309174">
    <property type="component" value="Unassembled WGS sequence"/>
</dbReference>
<evidence type="ECO:0000256" key="1">
    <source>
        <dbReference type="SAM" id="Phobius"/>
    </source>
</evidence>
<accession>A0A5C4JCG6</accession>
<dbReference type="RefSeq" id="WP_138646077.1">
    <property type="nucleotide sequence ID" value="NZ_VCKW01000076.1"/>
</dbReference>
<organism evidence="2 3">
    <name type="scientific">Actinomadura soli</name>
    <dbReference type="NCBI Taxonomy" id="2508997"/>
    <lineage>
        <taxon>Bacteria</taxon>
        <taxon>Bacillati</taxon>
        <taxon>Actinomycetota</taxon>
        <taxon>Actinomycetes</taxon>
        <taxon>Streptosporangiales</taxon>
        <taxon>Thermomonosporaceae</taxon>
        <taxon>Actinomadura</taxon>
    </lineage>
</organism>
<protein>
    <submittedName>
        <fullName evidence="2">Uncharacterized protein</fullName>
    </submittedName>
</protein>
<evidence type="ECO:0000313" key="3">
    <source>
        <dbReference type="Proteomes" id="UP000309174"/>
    </source>
</evidence>
<feature type="transmembrane region" description="Helical" evidence="1">
    <location>
        <begin position="73"/>
        <end position="92"/>
    </location>
</feature>
<keyword evidence="1" id="KW-1133">Transmembrane helix</keyword>
<reference evidence="2 3" key="1">
    <citation type="submission" date="2019-05" db="EMBL/GenBank/DDBJ databases">
        <title>Draft genome sequence of Actinomadura sp. 14C53.</title>
        <authorList>
            <person name="Saricaoglu S."/>
            <person name="Isik K."/>
        </authorList>
    </citation>
    <scope>NUCLEOTIDE SEQUENCE [LARGE SCALE GENOMIC DNA]</scope>
    <source>
        <strain evidence="2 3">14C53</strain>
    </source>
</reference>
<sequence length="108" mass="12150">MIQGNWYTATVIGHHQEIKCPQGNCGLVIEYTDVKYVDHNGKTHKASIDQKYNTTTVRIFATPPSPNVITSLWVGYAIAFGWLLYAITYLYFIRIIIIGGRFPAVDLG</sequence>
<evidence type="ECO:0000313" key="2">
    <source>
        <dbReference type="EMBL" id="TMR00423.1"/>
    </source>
</evidence>
<dbReference type="AlphaFoldDB" id="A0A5C4JCG6"/>
<gene>
    <name evidence="2" type="ORF">ETD83_16870</name>
</gene>
<keyword evidence="1" id="KW-0812">Transmembrane</keyword>
<comment type="caution">
    <text evidence="2">The sequence shown here is derived from an EMBL/GenBank/DDBJ whole genome shotgun (WGS) entry which is preliminary data.</text>
</comment>
<proteinExistence type="predicted"/>